<evidence type="ECO:0000313" key="3">
    <source>
        <dbReference type="Proteomes" id="UP000321555"/>
    </source>
</evidence>
<protein>
    <submittedName>
        <fullName evidence="2">Uncharacterized protein</fullName>
    </submittedName>
</protein>
<dbReference type="KEGG" id="bda:FSZ17_10975"/>
<name>A0A5B8Z3U4_CYTDA</name>
<feature type="region of interest" description="Disordered" evidence="1">
    <location>
        <begin position="71"/>
        <end position="101"/>
    </location>
</feature>
<evidence type="ECO:0000313" key="2">
    <source>
        <dbReference type="EMBL" id="QED47735.1"/>
    </source>
</evidence>
<dbReference type="EMBL" id="CP042593">
    <property type="protein sequence ID" value="QED47735.1"/>
    <property type="molecule type" value="Genomic_DNA"/>
</dbReference>
<dbReference type="RefSeq" id="WP_082625197.1">
    <property type="nucleotide sequence ID" value="NZ_CP042593.1"/>
</dbReference>
<proteinExistence type="predicted"/>
<accession>A0A5B8Z3U4</accession>
<evidence type="ECO:0000256" key="1">
    <source>
        <dbReference type="SAM" id="MobiDB-lite"/>
    </source>
</evidence>
<reference evidence="3" key="1">
    <citation type="submission" date="2019-08" db="EMBL/GenBank/DDBJ databases">
        <authorList>
            <person name="Zheng X."/>
        </authorList>
    </citation>
    <scope>NUCLEOTIDE SEQUENCE [LARGE SCALE GENOMIC DNA]</scope>
    <source>
        <strain evidence="3">FJAT-25496</strain>
    </source>
</reference>
<sequence>MSEFMKSVVKEVLKPTQKPKENPLFGSETKFLYTKSIINKTAESKQNQTIQGISRPNYQQKNLQKRLSGISVDSPNQTENHSPKAGFISQPNSQSPRNSVEGSLSKLQALSLVQGNNPINTHHQANITVNRNLFNEESQFIGQSREGVKAWVFSGLHPNLHPSFQRSLKSNSIGVIVAEKCSVGQLFLLNDILREFSSIKYCLTWDKNSKQDFVLELYEDQTKILTQAVKMLFQRLSQNSFKPIQVFKANSPGPWLTKQLGLKTHVDGAAVIEGIDYYSAILLLDRLLKKSPGTTFDYSIEKKYLLLYGNYEIISQVSEELKNQAERLM</sequence>
<organism evidence="2 3">
    <name type="scientific">Cytobacillus dafuensis</name>
    <name type="common">Bacillus dafuensis</name>
    <dbReference type="NCBI Taxonomy" id="1742359"/>
    <lineage>
        <taxon>Bacteria</taxon>
        <taxon>Bacillati</taxon>
        <taxon>Bacillota</taxon>
        <taxon>Bacilli</taxon>
        <taxon>Bacillales</taxon>
        <taxon>Bacillaceae</taxon>
        <taxon>Cytobacillus</taxon>
    </lineage>
</organism>
<feature type="compositionally biased region" description="Polar residues" evidence="1">
    <location>
        <begin position="71"/>
        <end position="80"/>
    </location>
</feature>
<dbReference type="OrthoDB" id="2988087at2"/>
<feature type="region of interest" description="Disordered" evidence="1">
    <location>
        <begin position="43"/>
        <end position="62"/>
    </location>
</feature>
<feature type="compositionally biased region" description="Polar residues" evidence="1">
    <location>
        <begin position="89"/>
        <end position="101"/>
    </location>
</feature>
<dbReference type="AlphaFoldDB" id="A0A5B8Z3U4"/>
<dbReference type="Proteomes" id="UP000321555">
    <property type="component" value="Chromosome"/>
</dbReference>
<gene>
    <name evidence="2" type="ORF">FSZ17_10975</name>
</gene>
<keyword evidence="3" id="KW-1185">Reference proteome</keyword>
<dbReference type="STRING" id="1742359.GCA_001439625_00637"/>